<gene>
    <name evidence="4" type="ORF">AWM75_08065</name>
</gene>
<dbReference type="Gene3D" id="3.10.105.10">
    <property type="entry name" value="Dipeptide-binding Protein, Domain 3"/>
    <property type="match status" value="1"/>
</dbReference>
<keyword evidence="3" id="KW-0732">Signal</keyword>
<dbReference type="EMBL" id="CP014163">
    <property type="protein sequence ID" value="AMB99926.1"/>
    <property type="molecule type" value="Genomic_DNA"/>
</dbReference>
<sequence length="153" mass="17295">MTWGTDKLLGESLQGQWIELGVKVNLNHVDYSVIEQARENGDWDGIIEAWDTFGDLYTGLSQEFSKDGSINYGKYYNPEVESLLNQLSQEGDSQRQNEIAKEINRMTAEDAPLIALMPRPSLYGKQKDVKGFEAHFMQFENVISNKLSVNSGN</sequence>
<dbReference type="PANTHER" id="PTHR30290:SF9">
    <property type="entry name" value="OLIGOPEPTIDE-BINDING PROTEIN APPA"/>
    <property type="match status" value="1"/>
</dbReference>
<evidence type="ECO:0000256" key="3">
    <source>
        <dbReference type="ARBA" id="ARBA00022729"/>
    </source>
</evidence>
<evidence type="ECO:0000313" key="4">
    <source>
        <dbReference type="EMBL" id="AMB99926.1"/>
    </source>
</evidence>
<protein>
    <recommendedName>
        <fullName evidence="6">Solute-binding protein family 5 domain-containing protein</fullName>
    </recommendedName>
</protein>
<reference evidence="5" key="2">
    <citation type="submission" date="2016-01" db="EMBL/GenBank/DDBJ databases">
        <title>Six Aerococcus type strain genome sequencing and assembly using PacBio and Illumina Hiseq.</title>
        <authorList>
            <person name="Carkaci D."/>
            <person name="Dargis R."/>
            <person name="Nielsen X.C."/>
            <person name="Skovgaard O."/>
            <person name="Fuursted K."/>
            <person name="Christensen J.J."/>
        </authorList>
    </citation>
    <scope>NUCLEOTIDE SEQUENCE [LARGE SCALE GENOMIC DNA]</scope>
    <source>
        <strain evidence="5">CCUG42038B</strain>
    </source>
</reference>
<evidence type="ECO:0000256" key="2">
    <source>
        <dbReference type="ARBA" id="ARBA00022448"/>
    </source>
</evidence>
<evidence type="ECO:0000256" key="1">
    <source>
        <dbReference type="ARBA" id="ARBA00005695"/>
    </source>
</evidence>
<dbReference type="SUPFAM" id="SSF53850">
    <property type="entry name" value="Periplasmic binding protein-like II"/>
    <property type="match status" value="1"/>
</dbReference>
<dbReference type="Proteomes" id="UP000062260">
    <property type="component" value="Chromosome"/>
</dbReference>
<proteinExistence type="inferred from homology"/>
<name>A0A120IB30_9LACT</name>
<dbReference type="Gene3D" id="3.40.190.10">
    <property type="entry name" value="Periplasmic binding protein-like II"/>
    <property type="match status" value="1"/>
</dbReference>
<evidence type="ECO:0000313" key="5">
    <source>
        <dbReference type="Proteomes" id="UP000062260"/>
    </source>
</evidence>
<keyword evidence="2" id="KW-0813">Transport</keyword>
<dbReference type="GO" id="GO:0015833">
    <property type="term" value="P:peptide transport"/>
    <property type="evidence" value="ECO:0007669"/>
    <property type="project" value="TreeGrafter"/>
</dbReference>
<evidence type="ECO:0008006" key="6">
    <source>
        <dbReference type="Google" id="ProtNLM"/>
    </source>
</evidence>
<organism evidence="4 5">
    <name type="scientific">Aerococcus urinaehominis</name>
    <dbReference type="NCBI Taxonomy" id="128944"/>
    <lineage>
        <taxon>Bacteria</taxon>
        <taxon>Bacillati</taxon>
        <taxon>Bacillota</taxon>
        <taxon>Bacilli</taxon>
        <taxon>Lactobacillales</taxon>
        <taxon>Aerococcaceae</taxon>
        <taxon>Aerococcus</taxon>
    </lineage>
</organism>
<comment type="similarity">
    <text evidence="1">Belongs to the bacterial solute-binding protein 5 family.</text>
</comment>
<keyword evidence="5" id="KW-1185">Reference proteome</keyword>
<dbReference type="GO" id="GO:1904680">
    <property type="term" value="F:peptide transmembrane transporter activity"/>
    <property type="evidence" value="ECO:0007669"/>
    <property type="project" value="TreeGrafter"/>
</dbReference>
<dbReference type="KEGG" id="auh:AWM75_08065"/>
<accession>A0A120IB30</accession>
<dbReference type="PANTHER" id="PTHR30290">
    <property type="entry name" value="PERIPLASMIC BINDING COMPONENT OF ABC TRANSPORTER"/>
    <property type="match status" value="1"/>
</dbReference>
<dbReference type="AlphaFoldDB" id="A0A120IB30"/>
<dbReference type="STRING" id="128944.AWM75_08065"/>
<reference evidence="4 5" key="1">
    <citation type="journal article" date="2016" name="Genome Announc.">
        <title>Complete Genome Sequences of Aerococcus christensenii CCUG 28831T, Aerococcus sanguinicola CCUG 43001T, Aerococcus urinae CCUG 36881T, Aerococcus urinaeequi CCUG 28094T, Aerococcus urinaehominis CCUG 42038 BT, and Aerococcus viridans CCUG 4311T.</title>
        <authorList>
            <person name="Carkaci D."/>
            <person name="Dargis R."/>
            <person name="Nielsen X.C."/>
            <person name="Skovgaard O."/>
            <person name="Fuursted K."/>
            <person name="Christensen J.J."/>
        </authorList>
    </citation>
    <scope>NUCLEOTIDE SEQUENCE [LARGE SCALE GENOMIC DNA]</scope>
    <source>
        <strain evidence="4 5">CCUG42038B</strain>
    </source>
</reference>
<dbReference type="InterPro" id="IPR039424">
    <property type="entry name" value="SBP_5"/>
</dbReference>